<comment type="similarity">
    <text evidence="3">Belongs to the bacterial solute-binding protein 3 family.</text>
</comment>
<feature type="domain" description="Solute-binding protein family 3/N-terminal" evidence="11">
    <location>
        <begin position="71"/>
        <end position="295"/>
    </location>
</feature>
<evidence type="ECO:0000256" key="1">
    <source>
        <dbReference type="ARBA" id="ARBA00001420"/>
    </source>
</evidence>
<evidence type="ECO:0000313" key="13">
    <source>
        <dbReference type="Proteomes" id="UP000825886"/>
    </source>
</evidence>
<comment type="subcellular location">
    <subcellularLocation>
        <location evidence="9">Cell outer membrane</location>
        <topology evidence="9">Peripheral membrane protein</topology>
    </subcellularLocation>
    <text evidence="9">Attached to the inner leaflet of the outer membrane.</text>
</comment>
<feature type="active site" evidence="9">
    <location>
        <position position="340"/>
    </location>
</feature>
<protein>
    <recommendedName>
        <fullName evidence="9">Membrane-bound lytic murein transglycosylase F</fullName>
        <ecNumber evidence="9">4.2.2.n1</ecNumber>
    </recommendedName>
    <alternativeName>
        <fullName evidence="9">Murein lyase F</fullName>
    </alternativeName>
</protein>
<evidence type="ECO:0000256" key="8">
    <source>
        <dbReference type="ARBA" id="ARBA00023316"/>
    </source>
</evidence>
<sequence>MPPLWESVDKKTAVTDRKATRPPRDNYLKRLTLNYFFIGVITLLLMLALWPNIPWHSGQDTQLNQILSRGELRISTLNSPLTYTVSNGTPSGLDYELAKRFADYLGVKLVVSARPNLDALFDDLDNDNADLLAAGLIYNHERLDRFRAGPTYYSVSQQLVYRMGATRPKNLEKLSGRLAVTSGSAHIATLRDLKSNKYPALSWEAASDLSTQDLLKQVAQGALDYTLADSVTIGLMQRIHPQLSVAFDLSDEEPVTWYMRRTQDDSLYAALLDFFSQTVEDGTLARLEEKYLGHVGEFDYVDTRTFLSAIDNTLPDLQPLFAKYASDIDWKLLAAISYQESHWNPLATSPTGVRGLMMLTRNTAESLNVTDRLDPEQSISGGARYLAHMMEKMPESIPEDEKIWFALASYNMGYAHLLDARKLTEKQKGNPDSWADVKVRLPMLSQKRYYAQTTYGYARGHEAYNYVENIRRYMLSLEGYLTEKANKTQQQELLASAYPAVPPEKLGK</sequence>
<keyword evidence="13" id="KW-1185">Reference proteome</keyword>
<evidence type="ECO:0000259" key="11">
    <source>
        <dbReference type="SMART" id="SM00062"/>
    </source>
</evidence>
<comment type="domain">
    <text evidence="9">The N-terminal domain does not have lytic activity and probably modulates enzymatic activity. The C-terminal domain is the catalytic active domain.</text>
</comment>
<dbReference type="InterPro" id="IPR023703">
    <property type="entry name" value="MltF"/>
</dbReference>
<comment type="catalytic activity">
    <reaction evidence="1 9">
        <text>Exolytic cleavage of the (1-&gt;4)-beta-glycosidic linkage between N-acetylmuramic acid (MurNAc) and N-acetylglucosamine (GlcNAc) residues in peptidoglycan, from either the reducing or the non-reducing ends of the peptidoglycan chains, with concomitant formation of a 1,6-anhydrobond in the MurNAc residue.</text>
        <dbReference type="EC" id="4.2.2.n1"/>
    </reaction>
</comment>
<evidence type="ECO:0000256" key="2">
    <source>
        <dbReference type="ARBA" id="ARBA00007734"/>
    </source>
</evidence>
<evidence type="ECO:0000256" key="7">
    <source>
        <dbReference type="ARBA" id="ARBA00023239"/>
    </source>
</evidence>
<dbReference type="InterPro" id="IPR000189">
    <property type="entry name" value="Transglyc_AS"/>
</dbReference>
<comment type="caution">
    <text evidence="9">Lacks conserved residue(s) required for the propagation of feature annotation.</text>
</comment>
<dbReference type="PANTHER" id="PTHR35936">
    <property type="entry name" value="MEMBRANE-BOUND LYTIC MUREIN TRANSGLYCOSYLASE F"/>
    <property type="match status" value="1"/>
</dbReference>
<dbReference type="EC" id="4.2.2.n1" evidence="9"/>
<evidence type="ECO:0000256" key="3">
    <source>
        <dbReference type="ARBA" id="ARBA00010333"/>
    </source>
</evidence>
<evidence type="ECO:0000256" key="6">
    <source>
        <dbReference type="ARBA" id="ARBA00023237"/>
    </source>
</evidence>
<dbReference type="InterPro" id="IPR023346">
    <property type="entry name" value="Lysozyme-like_dom_sf"/>
</dbReference>
<keyword evidence="10" id="KW-0812">Transmembrane</keyword>
<dbReference type="Proteomes" id="UP000825886">
    <property type="component" value="Chromosome"/>
</dbReference>
<accession>A0ABX9AHM4</accession>
<dbReference type="HAMAP" id="MF_02016">
    <property type="entry name" value="MltF"/>
    <property type="match status" value="1"/>
</dbReference>
<proteinExistence type="inferred from homology"/>
<keyword evidence="7 9" id="KW-0456">Lyase</keyword>
<feature type="transmembrane region" description="Helical" evidence="10">
    <location>
        <begin position="31"/>
        <end position="50"/>
    </location>
</feature>
<dbReference type="SMART" id="SM00062">
    <property type="entry name" value="PBPb"/>
    <property type="match status" value="1"/>
</dbReference>
<dbReference type="Pfam" id="PF01464">
    <property type="entry name" value="SLT"/>
    <property type="match status" value="1"/>
</dbReference>
<dbReference type="SUPFAM" id="SSF53955">
    <property type="entry name" value="Lysozyme-like"/>
    <property type="match status" value="1"/>
</dbReference>
<dbReference type="Gene3D" id="3.40.190.10">
    <property type="entry name" value="Periplasmic binding protein-like II"/>
    <property type="match status" value="2"/>
</dbReference>
<evidence type="ECO:0000256" key="10">
    <source>
        <dbReference type="SAM" id="Phobius"/>
    </source>
</evidence>
<keyword evidence="5 9" id="KW-0472">Membrane</keyword>
<keyword evidence="4 9" id="KW-0732">Signal</keyword>
<dbReference type="RefSeq" id="WP_222157786.1">
    <property type="nucleotide sequence ID" value="NZ_CP081864.1"/>
</dbReference>
<dbReference type="GO" id="GO:0016829">
    <property type="term" value="F:lyase activity"/>
    <property type="evidence" value="ECO:0007669"/>
    <property type="project" value="UniProtKB-KW"/>
</dbReference>
<dbReference type="PANTHER" id="PTHR35936:SF32">
    <property type="entry name" value="MEMBRANE-BOUND LYTIC MUREIN TRANSGLYCOSYLASE F"/>
    <property type="match status" value="1"/>
</dbReference>
<dbReference type="InterPro" id="IPR001638">
    <property type="entry name" value="Solute-binding_3/MltF_N"/>
</dbReference>
<dbReference type="Pfam" id="PF00497">
    <property type="entry name" value="SBP_bac_3"/>
    <property type="match status" value="1"/>
</dbReference>
<comment type="similarity">
    <text evidence="9">In the N-terminal section; belongs to the bacterial solute-binding protein 3 family.</text>
</comment>
<reference evidence="12 13" key="1">
    <citation type="submission" date="2021-08" db="EMBL/GenBank/DDBJ databases">
        <title>Culture and genomic analysis of Symbiopectobacterium purcellii sp. nov. gen. nov., isolated from the leafhopper Empoasca decipiens.</title>
        <authorList>
            <person name="Nadal-Jimenez P."/>
            <person name="Siozios S."/>
            <person name="Halliday N."/>
            <person name="Camara M."/>
            <person name="Hurst G.D.D."/>
        </authorList>
    </citation>
    <scope>NUCLEOTIDE SEQUENCE [LARGE SCALE GENOMIC DNA]</scope>
    <source>
        <strain evidence="12 13">SyEd1</strain>
    </source>
</reference>
<evidence type="ECO:0000313" key="12">
    <source>
        <dbReference type="EMBL" id="QZN94667.1"/>
    </source>
</evidence>
<dbReference type="Gene3D" id="1.10.530.10">
    <property type="match status" value="1"/>
</dbReference>
<dbReference type="CDD" id="cd13403">
    <property type="entry name" value="MLTF-like"/>
    <property type="match status" value="1"/>
</dbReference>
<dbReference type="InterPro" id="IPR008258">
    <property type="entry name" value="Transglycosylase_SLT_dom_1"/>
</dbReference>
<name>A0ABX9AHM4_9ENTR</name>
<organism evidence="12 13">
    <name type="scientific">Symbiopectobacterium purcellii</name>
    <dbReference type="NCBI Taxonomy" id="2871826"/>
    <lineage>
        <taxon>Bacteria</taxon>
        <taxon>Pseudomonadati</taxon>
        <taxon>Pseudomonadota</taxon>
        <taxon>Gammaproteobacteria</taxon>
        <taxon>Enterobacterales</taxon>
        <taxon>Enterobacteriaceae</taxon>
    </lineage>
</organism>
<keyword evidence="6 9" id="KW-0998">Cell outer membrane</keyword>
<comment type="similarity">
    <text evidence="9">In the C-terminal section; belongs to the transglycosylase Slt family.</text>
</comment>
<keyword evidence="10" id="KW-1133">Transmembrane helix</keyword>
<gene>
    <name evidence="9 12" type="primary">mltF</name>
    <name evidence="12" type="ORF">K6K13_15435</name>
</gene>
<dbReference type="EMBL" id="CP081864">
    <property type="protein sequence ID" value="QZN94667.1"/>
    <property type="molecule type" value="Genomic_DNA"/>
</dbReference>
<keyword evidence="8 9" id="KW-0961">Cell wall biogenesis/degradation</keyword>
<dbReference type="CDD" id="cd01009">
    <property type="entry name" value="PBP2_YfhD_N"/>
    <property type="match status" value="1"/>
</dbReference>
<evidence type="ECO:0000256" key="4">
    <source>
        <dbReference type="ARBA" id="ARBA00022729"/>
    </source>
</evidence>
<comment type="function">
    <text evidence="9">Murein-degrading enzyme that degrades murein glycan strands and insoluble, high-molecular weight murein sacculi, with the concomitant formation of a 1,6-anhydromuramoyl product. Lytic transglycosylases (LTs) play an integral role in the metabolism of the peptidoglycan (PG) sacculus. Their lytic action creates space within the PG sacculus to allow for its expansion as well as for the insertion of various structures such as secretion systems and flagella.</text>
</comment>
<dbReference type="NCBIfam" id="NF008112">
    <property type="entry name" value="PRK10859.1"/>
    <property type="match status" value="1"/>
</dbReference>
<comment type="similarity">
    <text evidence="2">Belongs to the transglycosylase Slt family.</text>
</comment>
<dbReference type="PROSITE" id="PS00922">
    <property type="entry name" value="TRANSGLYCOSYLASE"/>
    <property type="match status" value="1"/>
</dbReference>
<evidence type="ECO:0000256" key="5">
    <source>
        <dbReference type="ARBA" id="ARBA00023136"/>
    </source>
</evidence>
<feature type="region of interest" description="LT domain" evidence="9">
    <location>
        <begin position="296"/>
        <end position="508"/>
    </location>
</feature>
<dbReference type="SUPFAM" id="SSF53850">
    <property type="entry name" value="Periplasmic binding protein-like II"/>
    <property type="match status" value="1"/>
</dbReference>
<evidence type="ECO:0000256" key="9">
    <source>
        <dbReference type="HAMAP-Rule" id="MF_02016"/>
    </source>
</evidence>